<dbReference type="GO" id="GO:0015627">
    <property type="term" value="C:type II protein secretion system complex"/>
    <property type="evidence" value="ECO:0007669"/>
    <property type="project" value="TreeGrafter"/>
</dbReference>
<dbReference type="InterPro" id="IPR004509">
    <property type="entry name" value="Competence_ComEA_HhH"/>
</dbReference>
<organism evidence="3 4">
    <name type="scientific">Rubrobacter taiwanensis</name>
    <dbReference type="NCBI Taxonomy" id="185139"/>
    <lineage>
        <taxon>Bacteria</taxon>
        <taxon>Bacillati</taxon>
        <taxon>Actinomycetota</taxon>
        <taxon>Rubrobacteria</taxon>
        <taxon>Rubrobacterales</taxon>
        <taxon>Rubrobacteraceae</taxon>
        <taxon>Rubrobacter</taxon>
    </lineage>
</organism>
<name>A0A4R1BJ03_9ACTN</name>
<dbReference type="AlphaFoldDB" id="A0A4R1BJ03"/>
<evidence type="ECO:0000313" key="4">
    <source>
        <dbReference type="Proteomes" id="UP000295244"/>
    </source>
</evidence>
<dbReference type="SUPFAM" id="SSF47781">
    <property type="entry name" value="RuvA domain 2-like"/>
    <property type="match status" value="1"/>
</dbReference>
<dbReference type="SMART" id="SM00278">
    <property type="entry name" value="HhH1"/>
    <property type="match status" value="2"/>
</dbReference>
<dbReference type="Proteomes" id="UP000295244">
    <property type="component" value="Unassembled WGS sequence"/>
</dbReference>
<feature type="domain" description="Helix-hairpin-helix DNA-binding motif class 1" evidence="2">
    <location>
        <begin position="86"/>
        <end position="105"/>
    </location>
</feature>
<dbReference type="PANTHER" id="PTHR21180">
    <property type="entry name" value="ENDONUCLEASE/EXONUCLEASE/PHOSPHATASE FAMILY DOMAIN-CONTAINING PROTEIN 1"/>
    <property type="match status" value="1"/>
</dbReference>
<dbReference type="Gene3D" id="1.10.150.320">
    <property type="entry name" value="Photosystem II 12 kDa extrinsic protein"/>
    <property type="match status" value="1"/>
</dbReference>
<evidence type="ECO:0000256" key="1">
    <source>
        <dbReference type="SAM" id="Phobius"/>
    </source>
</evidence>
<keyword evidence="4" id="KW-1185">Reference proteome</keyword>
<dbReference type="NCBIfam" id="TIGR00426">
    <property type="entry name" value="competence protein ComEA helix-hairpin-helix repeat region"/>
    <property type="match status" value="1"/>
</dbReference>
<keyword evidence="1" id="KW-0812">Transmembrane</keyword>
<comment type="caution">
    <text evidence="3">The sequence shown here is derived from an EMBL/GenBank/DDBJ whole genome shotgun (WGS) entry which is preliminary data.</text>
</comment>
<dbReference type="InterPro" id="IPR010994">
    <property type="entry name" value="RuvA_2-like"/>
</dbReference>
<proteinExistence type="predicted"/>
<evidence type="ECO:0000259" key="2">
    <source>
        <dbReference type="SMART" id="SM00278"/>
    </source>
</evidence>
<gene>
    <name evidence="3" type="ORF">E0L93_07275</name>
</gene>
<dbReference type="InterPro" id="IPR003583">
    <property type="entry name" value="Hlx-hairpin-Hlx_DNA-bd_motif"/>
</dbReference>
<keyword evidence="1" id="KW-1133">Transmembrane helix</keyword>
<keyword evidence="1" id="KW-0472">Membrane</keyword>
<dbReference type="OrthoDB" id="9758724at2"/>
<protein>
    <submittedName>
        <fullName evidence="3">Helix-hairpin-helix domain-containing protein</fullName>
    </submittedName>
</protein>
<dbReference type="InterPro" id="IPR051675">
    <property type="entry name" value="Endo/Exo/Phosphatase_dom_1"/>
</dbReference>
<reference evidence="3 4" key="1">
    <citation type="submission" date="2019-03" db="EMBL/GenBank/DDBJ databases">
        <title>Whole genome sequence of a novel Rubrobacter taiwanensis strain, isolated from Yellowstone National Park.</title>
        <authorList>
            <person name="Freed S."/>
            <person name="Ramaley R.F."/>
            <person name="Kyndt J.A."/>
        </authorList>
    </citation>
    <scope>NUCLEOTIDE SEQUENCE [LARGE SCALE GENOMIC DNA]</scope>
    <source>
        <strain evidence="3 4">Yellowstone</strain>
    </source>
</reference>
<dbReference type="GO" id="GO:0015628">
    <property type="term" value="P:protein secretion by the type II secretion system"/>
    <property type="evidence" value="ECO:0007669"/>
    <property type="project" value="TreeGrafter"/>
</dbReference>
<sequence>MYRNRFESLTTRRGEKEGAGAAGYLRRNRPQVLVALAVVSVLLGGAFYASHISGSAPKTVYNAPLQEVAADAQPPVIVRINTATSEELQELPGIGPALAERIIEYRQTHGAFRSLEELENVSGIGPKTLEKIRPYADL</sequence>
<feature type="transmembrane region" description="Helical" evidence="1">
    <location>
        <begin position="32"/>
        <end position="49"/>
    </location>
</feature>
<dbReference type="GO" id="GO:0003677">
    <property type="term" value="F:DNA binding"/>
    <property type="evidence" value="ECO:0007669"/>
    <property type="project" value="InterPro"/>
</dbReference>
<accession>A0A4R1BJ03</accession>
<dbReference type="RefSeq" id="WP_132690457.1">
    <property type="nucleotide sequence ID" value="NZ_SKBU01000014.1"/>
</dbReference>
<dbReference type="PANTHER" id="PTHR21180:SF32">
    <property type="entry name" value="ENDONUCLEASE_EXONUCLEASE_PHOSPHATASE FAMILY DOMAIN-CONTAINING PROTEIN 1"/>
    <property type="match status" value="1"/>
</dbReference>
<dbReference type="EMBL" id="SKBU01000014">
    <property type="protein sequence ID" value="TCJ17325.1"/>
    <property type="molecule type" value="Genomic_DNA"/>
</dbReference>
<evidence type="ECO:0000313" key="3">
    <source>
        <dbReference type="EMBL" id="TCJ17325.1"/>
    </source>
</evidence>
<feature type="domain" description="Helix-hairpin-helix DNA-binding motif class 1" evidence="2">
    <location>
        <begin position="116"/>
        <end position="135"/>
    </location>
</feature>
<dbReference type="Pfam" id="PF12836">
    <property type="entry name" value="HHH_3"/>
    <property type="match status" value="1"/>
</dbReference>
<dbReference type="GO" id="GO:0006281">
    <property type="term" value="P:DNA repair"/>
    <property type="evidence" value="ECO:0007669"/>
    <property type="project" value="InterPro"/>
</dbReference>